<dbReference type="EMBL" id="CP034170">
    <property type="protein sequence ID" value="AZI58159.1"/>
    <property type="molecule type" value="Genomic_DNA"/>
</dbReference>
<keyword evidence="1" id="KW-0472">Membrane</keyword>
<reference evidence="2 3" key="1">
    <citation type="submission" date="2018-11" db="EMBL/GenBank/DDBJ databases">
        <authorList>
            <person name="Da X."/>
        </authorList>
    </citation>
    <scope>NUCLEOTIDE SEQUENCE [LARGE SCALE GENOMIC DNA]</scope>
    <source>
        <strain evidence="2 3">S14-144</strain>
    </source>
</reference>
<keyword evidence="1" id="KW-1133">Transmembrane helix</keyword>
<feature type="transmembrane region" description="Helical" evidence="1">
    <location>
        <begin position="41"/>
        <end position="65"/>
    </location>
</feature>
<evidence type="ECO:0000313" key="3">
    <source>
        <dbReference type="Proteomes" id="UP000268084"/>
    </source>
</evidence>
<organism evidence="2 3">
    <name type="scientific">Nakamurella antarctica</name>
    <dbReference type="NCBI Taxonomy" id="1902245"/>
    <lineage>
        <taxon>Bacteria</taxon>
        <taxon>Bacillati</taxon>
        <taxon>Actinomycetota</taxon>
        <taxon>Actinomycetes</taxon>
        <taxon>Nakamurellales</taxon>
        <taxon>Nakamurellaceae</taxon>
        <taxon>Nakamurella</taxon>
    </lineage>
</organism>
<keyword evidence="1" id="KW-0812">Transmembrane</keyword>
<feature type="transmembrane region" description="Helical" evidence="1">
    <location>
        <begin position="130"/>
        <end position="151"/>
    </location>
</feature>
<name>A0A3G8ZLF4_9ACTN</name>
<sequence length="161" mass="16931">MFEDNEETKKPGPPALDLRAVERAAARSRSGGVWSLGHLRVCWIALGAFGVVVISVAGAVCGAGAATGALIGALIVGLFFTASTVVIAKLGAKSLKLVMPAALATYVIKIVALGVVLTVMPRDGFVDTRWMAGTVGLGVFVWLGAHMRYIWTTKIFYVDPK</sequence>
<gene>
    <name evidence="2" type="ORF">EH165_08405</name>
</gene>
<proteinExistence type="predicted"/>
<dbReference type="Proteomes" id="UP000268084">
    <property type="component" value="Chromosome"/>
</dbReference>
<reference evidence="2 3" key="2">
    <citation type="submission" date="2018-12" db="EMBL/GenBank/DDBJ databases">
        <title>Nakamurella antarcticus sp. nov., isolated from Antarctica South Shetland Islands soil.</title>
        <authorList>
            <person name="Peng F."/>
        </authorList>
    </citation>
    <scope>NUCLEOTIDE SEQUENCE [LARGE SCALE GENOMIC DNA]</scope>
    <source>
        <strain evidence="2 3">S14-144</strain>
    </source>
</reference>
<evidence type="ECO:0000256" key="1">
    <source>
        <dbReference type="SAM" id="Phobius"/>
    </source>
</evidence>
<evidence type="ECO:0008006" key="4">
    <source>
        <dbReference type="Google" id="ProtNLM"/>
    </source>
</evidence>
<feature type="transmembrane region" description="Helical" evidence="1">
    <location>
        <begin position="97"/>
        <end position="118"/>
    </location>
</feature>
<accession>A0A3G8ZLF4</accession>
<dbReference type="AlphaFoldDB" id="A0A3G8ZLF4"/>
<feature type="transmembrane region" description="Helical" evidence="1">
    <location>
        <begin position="71"/>
        <end position="90"/>
    </location>
</feature>
<dbReference type="KEGG" id="nak:EH165_08405"/>
<dbReference type="RefSeq" id="WP_124799068.1">
    <property type="nucleotide sequence ID" value="NZ_CP034170.1"/>
</dbReference>
<evidence type="ECO:0000313" key="2">
    <source>
        <dbReference type="EMBL" id="AZI58159.1"/>
    </source>
</evidence>
<dbReference type="OrthoDB" id="5193707at2"/>
<protein>
    <recommendedName>
        <fullName evidence="4">ATP synthase protein I</fullName>
    </recommendedName>
</protein>
<keyword evidence="3" id="KW-1185">Reference proteome</keyword>